<gene>
    <name evidence="1" type="ORF">SAMN05443545_101327</name>
</gene>
<organism evidence="1 2">
    <name type="scientific">Aidingimonas halophila</name>
    <dbReference type="NCBI Taxonomy" id="574349"/>
    <lineage>
        <taxon>Bacteria</taxon>
        <taxon>Pseudomonadati</taxon>
        <taxon>Pseudomonadota</taxon>
        <taxon>Gammaproteobacteria</taxon>
        <taxon>Oceanospirillales</taxon>
        <taxon>Halomonadaceae</taxon>
        <taxon>Aidingimonas</taxon>
    </lineage>
</organism>
<evidence type="ECO:0000313" key="1">
    <source>
        <dbReference type="EMBL" id="SDW18947.1"/>
    </source>
</evidence>
<dbReference type="EMBL" id="FNNI01000001">
    <property type="protein sequence ID" value="SDW18947.1"/>
    <property type="molecule type" value="Genomic_DNA"/>
</dbReference>
<dbReference type="RefSeq" id="WP_092567742.1">
    <property type="nucleotide sequence ID" value="NZ_BMXH01000001.1"/>
</dbReference>
<dbReference type="Proteomes" id="UP000198500">
    <property type="component" value="Unassembled WGS sequence"/>
</dbReference>
<dbReference type="STRING" id="574349.SAMN05443545_101327"/>
<name>A0A1H2RHS8_9GAMM</name>
<dbReference type="AlphaFoldDB" id="A0A1H2RHS8"/>
<accession>A0A1H2RHS8</accession>
<protein>
    <submittedName>
        <fullName evidence="1">Uncharacterized protein</fullName>
    </submittedName>
</protein>
<keyword evidence="2" id="KW-1185">Reference proteome</keyword>
<dbReference type="OrthoDB" id="8449869at2"/>
<evidence type="ECO:0000313" key="2">
    <source>
        <dbReference type="Proteomes" id="UP000198500"/>
    </source>
</evidence>
<sequence>MMSKATCLYCGYQIDYGGDTPKGEAYQALLDHDRHCPENPIAKRVAELEAHVEVLRDALRKIDVDLEGRNFLESSSLRDTARSALKTGPNTISLAHRDARMKAEELEGLITVCKKCPPGGLASDILRVAEQMSRAQRECLRRQADGGEV</sequence>
<reference evidence="1 2" key="1">
    <citation type="submission" date="2016-10" db="EMBL/GenBank/DDBJ databases">
        <authorList>
            <person name="de Groot N.N."/>
        </authorList>
    </citation>
    <scope>NUCLEOTIDE SEQUENCE [LARGE SCALE GENOMIC DNA]</scope>
    <source>
        <strain evidence="1 2">DSM 19219</strain>
    </source>
</reference>
<proteinExistence type="predicted"/>